<comment type="caution">
    <text evidence="1">The sequence shown here is derived from an EMBL/GenBank/DDBJ whole genome shotgun (WGS) entry which is preliminary data.</text>
</comment>
<evidence type="ECO:0000313" key="1">
    <source>
        <dbReference type="EMBL" id="KAG8072019.1"/>
    </source>
</evidence>
<organism evidence="1 2">
    <name type="scientific">Zizania palustris</name>
    <name type="common">Northern wild rice</name>
    <dbReference type="NCBI Taxonomy" id="103762"/>
    <lineage>
        <taxon>Eukaryota</taxon>
        <taxon>Viridiplantae</taxon>
        <taxon>Streptophyta</taxon>
        <taxon>Embryophyta</taxon>
        <taxon>Tracheophyta</taxon>
        <taxon>Spermatophyta</taxon>
        <taxon>Magnoliopsida</taxon>
        <taxon>Liliopsida</taxon>
        <taxon>Poales</taxon>
        <taxon>Poaceae</taxon>
        <taxon>BOP clade</taxon>
        <taxon>Oryzoideae</taxon>
        <taxon>Oryzeae</taxon>
        <taxon>Zizaniinae</taxon>
        <taxon>Zizania</taxon>
    </lineage>
</organism>
<name>A0A8J5W325_ZIZPA</name>
<dbReference type="Proteomes" id="UP000729402">
    <property type="component" value="Unassembled WGS sequence"/>
</dbReference>
<dbReference type="EMBL" id="JAAALK010000283">
    <property type="protein sequence ID" value="KAG8072019.1"/>
    <property type="molecule type" value="Genomic_DNA"/>
</dbReference>
<sequence>MWTDLASGMVVRAMVPVEEAGGLWQLPASGGSVNSRIEEIHGEVMVAVGLAMGPFGGVVAVVGEEGVVSHMLGGVPQVVDGETDIWSRILPEKRIRRFVS</sequence>
<evidence type="ECO:0000313" key="2">
    <source>
        <dbReference type="Proteomes" id="UP000729402"/>
    </source>
</evidence>
<accession>A0A8J5W325</accession>
<protein>
    <submittedName>
        <fullName evidence="1">Uncharacterized protein</fullName>
    </submittedName>
</protein>
<reference evidence="1" key="1">
    <citation type="journal article" date="2021" name="bioRxiv">
        <title>Whole Genome Assembly and Annotation of Northern Wild Rice, Zizania palustris L., Supports a Whole Genome Duplication in the Zizania Genus.</title>
        <authorList>
            <person name="Haas M."/>
            <person name="Kono T."/>
            <person name="Macchietto M."/>
            <person name="Millas R."/>
            <person name="McGilp L."/>
            <person name="Shao M."/>
            <person name="Duquette J."/>
            <person name="Hirsch C.N."/>
            <person name="Kimball J."/>
        </authorList>
    </citation>
    <scope>NUCLEOTIDE SEQUENCE</scope>
    <source>
        <tissue evidence="1">Fresh leaf tissue</tissue>
    </source>
</reference>
<reference evidence="1" key="2">
    <citation type="submission" date="2021-02" db="EMBL/GenBank/DDBJ databases">
        <authorList>
            <person name="Kimball J.A."/>
            <person name="Haas M.W."/>
            <person name="Macchietto M."/>
            <person name="Kono T."/>
            <person name="Duquette J."/>
            <person name="Shao M."/>
        </authorList>
    </citation>
    <scope>NUCLEOTIDE SEQUENCE</scope>
    <source>
        <tissue evidence="1">Fresh leaf tissue</tissue>
    </source>
</reference>
<dbReference type="AlphaFoldDB" id="A0A8J5W325"/>
<gene>
    <name evidence="1" type="ORF">GUJ93_ZPchr0006g42247</name>
</gene>
<proteinExistence type="predicted"/>
<keyword evidence="2" id="KW-1185">Reference proteome</keyword>